<dbReference type="SUPFAM" id="SSF52151">
    <property type="entry name" value="FabD/lysophospholipase-like"/>
    <property type="match status" value="1"/>
</dbReference>
<gene>
    <name evidence="4" type="ORF">O166_00150</name>
</gene>
<evidence type="ECO:0000256" key="2">
    <source>
        <dbReference type="ARBA" id="ARBA00022553"/>
    </source>
</evidence>
<reference evidence="4 5" key="1">
    <citation type="journal article" date="2013" name="Genome Announc.">
        <title>Genome Sequence of the Pigment-Producing Bacterium Pseudogulbenkiania ferrooxidans, Isolated from Loktak Lake.</title>
        <authorList>
            <person name="Puranik S."/>
            <person name="Talkal R."/>
            <person name="Qureshi A."/>
            <person name="Khardenavis A."/>
            <person name="Kapley A."/>
            <person name="Purohit H.J."/>
        </authorList>
    </citation>
    <scope>NUCLEOTIDE SEQUENCE [LARGE SCALE GENOMIC DNA]</scope>
    <source>
        <strain evidence="4 5">EGD-HP2</strain>
    </source>
</reference>
<keyword evidence="1" id="KW-0596">Phosphopantetheine</keyword>
<organism evidence="4 5">
    <name type="scientific">Pseudogulbenkiania ferrooxidans EGD-HP2</name>
    <dbReference type="NCBI Taxonomy" id="1388764"/>
    <lineage>
        <taxon>Bacteria</taxon>
        <taxon>Pseudomonadati</taxon>
        <taxon>Pseudomonadota</taxon>
        <taxon>Betaproteobacteria</taxon>
        <taxon>Neisseriales</taxon>
        <taxon>Chromobacteriaceae</taxon>
        <taxon>Pseudogulbenkiania</taxon>
    </lineage>
</organism>
<dbReference type="PANTHER" id="PTHR43775">
    <property type="entry name" value="FATTY ACID SYNTHASE"/>
    <property type="match status" value="1"/>
</dbReference>
<dbReference type="SMART" id="SM00827">
    <property type="entry name" value="PKS_AT"/>
    <property type="match status" value="1"/>
</dbReference>
<keyword evidence="2" id="KW-0597">Phosphoprotein</keyword>
<evidence type="ECO:0000256" key="1">
    <source>
        <dbReference type="ARBA" id="ARBA00022450"/>
    </source>
</evidence>
<dbReference type="InterPro" id="IPR050091">
    <property type="entry name" value="PKS_NRPS_Biosynth_Enz"/>
</dbReference>
<dbReference type="PANTHER" id="PTHR43775:SF37">
    <property type="entry name" value="SI:DKEY-61P9.11"/>
    <property type="match status" value="1"/>
</dbReference>
<dbReference type="InterPro" id="IPR016035">
    <property type="entry name" value="Acyl_Trfase/lysoPLipase"/>
</dbReference>
<dbReference type="Gene3D" id="3.40.366.10">
    <property type="entry name" value="Malonyl-Coenzyme A Acyl Carrier Protein, domain 2"/>
    <property type="match status" value="1"/>
</dbReference>
<dbReference type="RefSeq" id="WP_021476125.1">
    <property type="nucleotide sequence ID" value="NZ_AVPH01000112.1"/>
</dbReference>
<dbReference type="Pfam" id="PF00698">
    <property type="entry name" value="Acyl_transf_1"/>
    <property type="match status" value="1"/>
</dbReference>
<keyword evidence="5" id="KW-1185">Reference proteome</keyword>
<feature type="domain" description="Malonyl-CoA:ACP transacylase (MAT)" evidence="3">
    <location>
        <begin position="6"/>
        <end position="297"/>
    </location>
</feature>
<comment type="caution">
    <text evidence="4">The sequence shown here is derived from an EMBL/GenBank/DDBJ whole genome shotgun (WGS) entry which is preliminary data.</text>
</comment>
<dbReference type="InterPro" id="IPR014043">
    <property type="entry name" value="Acyl_transferase_dom"/>
</dbReference>
<sequence length="312" mass="34682">MITIFMFSGQGSQYFQMGQELFGSNLEFRSWMETLDRQVTDRTGASALEAIYSRGKNETFDHIPHTHPAIFMLEYALAQCLQSEGLHPDLTLGASMGSFAAAAVAGFISVEDALDAVINQAGAFHDRAMPGGMLAVLAPIDKTVGRLDGLQWEPAADNFDGHFALSAPSAQLPEIEARLRGLEIAHQRLPVRHAYHSRWIDDSRDDFLRRTSHLSFKDGALPLICCEQADRLQRLPADFFWRVVRNPIRLRETIARLERDGGCRYIDVGPSGTMATFAKYLLRKDGGSSAHAILTPYGRDLDNLARLRESMA</sequence>
<evidence type="ECO:0000259" key="3">
    <source>
        <dbReference type="SMART" id="SM00827"/>
    </source>
</evidence>
<dbReference type="InterPro" id="IPR001227">
    <property type="entry name" value="Ac_transferase_dom_sf"/>
</dbReference>
<dbReference type="EMBL" id="AVPH01000112">
    <property type="protein sequence ID" value="ERE14007.1"/>
    <property type="molecule type" value="Genomic_DNA"/>
</dbReference>
<accession>A0ABN0N9J3</accession>
<evidence type="ECO:0000313" key="4">
    <source>
        <dbReference type="EMBL" id="ERE14007.1"/>
    </source>
</evidence>
<evidence type="ECO:0000313" key="5">
    <source>
        <dbReference type="Proteomes" id="UP000016426"/>
    </source>
</evidence>
<name>A0ABN0N9J3_9NEIS</name>
<protein>
    <recommendedName>
        <fullName evidence="3">Malonyl-CoA:ACP transacylase (MAT) domain-containing protein</fullName>
    </recommendedName>
</protein>
<dbReference type="Proteomes" id="UP000016426">
    <property type="component" value="Unassembled WGS sequence"/>
</dbReference>
<proteinExistence type="predicted"/>